<evidence type="ECO:0000313" key="3">
    <source>
        <dbReference type="Proteomes" id="UP001597085"/>
    </source>
</evidence>
<organism evidence="2 3">
    <name type="scientific">Halobellus rarus</name>
    <dbReference type="NCBI Taxonomy" id="1126237"/>
    <lineage>
        <taxon>Archaea</taxon>
        <taxon>Methanobacteriati</taxon>
        <taxon>Methanobacteriota</taxon>
        <taxon>Stenosarchaea group</taxon>
        <taxon>Halobacteria</taxon>
        <taxon>Halobacteriales</taxon>
        <taxon>Haloferacaceae</taxon>
        <taxon>Halobellus</taxon>
    </lineage>
</organism>
<dbReference type="RefSeq" id="WP_256423036.1">
    <property type="nucleotide sequence ID" value="NZ_JANHDI010000019.1"/>
</dbReference>
<protein>
    <recommendedName>
        <fullName evidence="1">DUF7845 domain-containing protein</fullName>
    </recommendedName>
</protein>
<sequence>MSHQAPTNHEIDAFWWFTDNGLSPYWALTQIGIQDLDGYAEIQREIGGEEWQIRFTYNADTGLAPRPADPIDGEKVYEWKIHVESVHTEAKADYVVSPRWDGLKKPNGDEARIPWCGGEGCQIHLQGSNLSFDEYQWLLQRSLQELADHAGTDISRRYFNRIRGDSNISTLERYVRLKREYAKKLTRSTGAFYSMMHLLADEEGSQWVYKGDNSEIVGYRHAMELDPVSSSDLIDDHNLGKRLKSYHPKHVRSAETEDDPLSSPKFGVAFHKSLNTTDGFTGEYRSNGHSVKWSDRDDLVRELDETLVNTLRWAGIPIKPDPTVFVEDDHFEIEESERSIGYWDDPTPQLEAEQGNLITTVLQDLSPSARDVMKTLATDGGQARYDDLADETGYSVSQIYRALEEIGDVVVNDSGLVRYYSEKIRQEITAIVERVENFVGSGIERVAKLANVETRSAADSAIQRWMDKYGAEFERRNDQDRGKIRFDTVLSELKSDPEPTIQEVLEEGLDAWCRAGRDVIDFVDLEFQARAVRGRDRDGGLVKREKITW</sequence>
<dbReference type="InterPro" id="IPR057167">
    <property type="entry name" value="DUF7845"/>
</dbReference>
<evidence type="ECO:0000313" key="2">
    <source>
        <dbReference type="EMBL" id="MFD1600172.1"/>
    </source>
</evidence>
<dbReference type="Pfam" id="PF25227">
    <property type="entry name" value="DUF7845"/>
    <property type="match status" value="1"/>
</dbReference>
<name>A0ABD6CSV9_9EURY</name>
<proteinExistence type="predicted"/>
<gene>
    <name evidence="2" type="ORF">ACFSBX_14505</name>
</gene>
<keyword evidence="3" id="KW-1185">Reference proteome</keyword>
<dbReference type="EMBL" id="JBHUDK010000013">
    <property type="protein sequence ID" value="MFD1600172.1"/>
    <property type="molecule type" value="Genomic_DNA"/>
</dbReference>
<reference evidence="2 3" key="1">
    <citation type="journal article" date="2019" name="Int. J. Syst. Evol. Microbiol.">
        <title>The Global Catalogue of Microorganisms (GCM) 10K type strain sequencing project: providing services to taxonomists for standard genome sequencing and annotation.</title>
        <authorList>
            <consortium name="The Broad Institute Genomics Platform"/>
            <consortium name="The Broad Institute Genome Sequencing Center for Infectious Disease"/>
            <person name="Wu L."/>
            <person name="Ma J."/>
        </authorList>
    </citation>
    <scope>NUCLEOTIDE SEQUENCE [LARGE SCALE GENOMIC DNA]</scope>
    <source>
        <strain evidence="2 3">CGMCC 1.12121</strain>
    </source>
</reference>
<feature type="domain" description="DUF7845" evidence="1">
    <location>
        <begin position="5"/>
        <end position="333"/>
    </location>
</feature>
<dbReference type="AlphaFoldDB" id="A0ABD6CSV9"/>
<evidence type="ECO:0000259" key="1">
    <source>
        <dbReference type="Pfam" id="PF25227"/>
    </source>
</evidence>
<dbReference type="Proteomes" id="UP001597085">
    <property type="component" value="Unassembled WGS sequence"/>
</dbReference>
<comment type="caution">
    <text evidence="2">The sequence shown here is derived from an EMBL/GenBank/DDBJ whole genome shotgun (WGS) entry which is preliminary data.</text>
</comment>
<accession>A0ABD6CSV9</accession>